<evidence type="ECO:0000259" key="5">
    <source>
        <dbReference type="SMART" id="SM00941"/>
    </source>
</evidence>
<keyword evidence="2 4" id="KW-0808">Transferase</keyword>
<dbReference type="InterPro" id="IPR036566">
    <property type="entry name" value="PYNP-like_C_sf"/>
</dbReference>
<dbReference type="NCBIfam" id="TIGR02645">
    <property type="entry name" value="ARCH_P_rylase"/>
    <property type="match status" value="1"/>
</dbReference>
<feature type="domain" description="Pyrimidine nucleoside phosphorylase C-terminal" evidence="5">
    <location>
        <begin position="437"/>
        <end position="504"/>
    </location>
</feature>
<dbReference type="InterPro" id="IPR000312">
    <property type="entry name" value="Glycosyl_Trfase_fam3"/>
</dbReference>
<dbReference type="GO" id="GO:0006206">
    <property type="term" value="P:pyrimidine nucleobase metabolic process"/>
    <property type="evidence" value="ECO:0007669"/>
    <property type="project" value="InterPro"/>
</dbReference>
<comment type="caution">
    <text evidence="6">The sequence shown here is derived from an EMBL/GenBank/DDBJ whole genome shotgun (WGS) entry which is preliminary data.</text>
</comment>
<dbReference type="Gene3D" id="1.20.970.50">
    <property type="match status" value="1"/>
</dbReference>
<dbReference type="InterPro" id="IPR000053">
    <property type="entry name" value="Thymidine/pyrmidine_PPase"/>
</dbReference>
<dbReference type="InterPro" id="IPR013466">
    <property type="entry name" value="Thymidine/AMP_Pase"/>
</dbReference>
<dbReference type="EMBL" id="MTSD02000001">
    <property type="protein sequence ID" value="OOV88049.1"/>
    <property type="molecule type" value="Genomic_DNA"/>
</dbReference>
<dbReference type="PROSITE" id="PS00647">
    <property type="entry name" value="THYMID_PHOSPHORYLASE"/>
    <property type="match status" value="1"/>
</dbReference>
<dbReference type="GO" id="GO:0005829">
    <property type="term" value="C:cytosol"/>
    <property type="evidence" value="ECO:0007669"/>
    <property type="project" value="TreeGrafter"/>
</dbReference>
<dbReference type="PANTHER" id="PTHR10515:SF0">
    <property type="entry name" value="THYMIDINE PHOSPHORYLASE"/>
    <property type="match status" value="1"/>
</dbReference>
<dbReference type="InterPro" id="IPR036320">
    <property type="entry name" value="Glycosyl_Trfase_fam3_N_dom_sf"/>
</dbReference>
<dbReference type="Pfam" id="PF07831">
    <property type="entry name" value="PYNP_C"/>
    <property type="match status" value="1"/>
</dbReference>
<dbReference type="NCBIfam" id="NF003338">
    <property type="entry name" value="PRK04350.1"/>
    <property type="match status" value="1"/>
</dbReference>
<proteinExistence type="inferred from homology"/>
<dbReference type="HAMAP" id="MF_00703">
    <property type="entry name" value="Thymid_phosp_2"/>
    <property type="match status" value="1"/>
</dbReference>
<dbReference type="EC" id="2.4.2.4" evidence="4"/>
<dbReference type="Pfam" id="PF00591">
    <property type="entry name" value="Glycos_transf_3"/>
    <property type="match status" value="1"/>
</dbReference>
<dbReference type="SUPFAM" id="SSF54680">
    <property type="entry name" value="Pyrimidine nucleoside phosphorylase C-terminal domain"/>
    <property type="match status" value="1"/>
</dbReference>
<dbReference type="Pfam" id="PF02885">
    <property type="entry name" value="Glycos_trans_3N"/>
    <property type="match status" value="1"/>
</dbReference>
<dbReference type="GO" id="GO:0004645">
    <property type="term" value="F:1,4-alpha-oligoglucan phosphorylase activity"/>
    <property type="evidence" value="ECO:0007669"/>
    <property type="project" value="InterPro"/>
</dbReference>
<keyword evidence="1 4" id="KW-0328">Glycosyltransferase</keyword>
<evidence type="ECO:0000256" key="2">
    <source>
        <dbReference type="ARBA" id="ARBA00022679"/>
    </source>
</evidence>
<comment type="catalytic activity">
    <reaction evidence="3 4">
        <text>thymidine + phosphate = 2-deoxy-alpha-D-ribose 1-phosphate + thymine</text>
        <dbReference type="Rhea" id="RHEA:16037"/>
        <dbReference type="ChEBI" id="CHEBI:17748"/>
        <dbReference type="ChEBI" id="CHEBI:17821"/>
        <dbReference type="ChEBI" id="CHEBI:43474"/>
        <dbReference type="ChEBI" id="CHEBI:57259"/>
        <dbReference type="EC" id="2.4.2.4"/>
    </reaction>
</comment>
<sequence length="508" mass="54416">MTAVFDTEKQPFPLVIRSLGIDTHQEPTVYLRRNSHVCRAEGFTTASRVQIDNEHSRIIATLHIVDNETLLAPGEIGLSNSAAKALNAPDGSIVHVCHPKPIRSLSHLRHKVYGHRLNDAQMKSIIQDIIAGLYADVHLATFITACAGDNLNQDEIICLTRAMLEAGENLDWQQSLVVDKHCVGGLPGNRTTPIVVSIVTACGGIMPKTSSRAITSPAGTADTMSTMTDVELDLDVLKQVVNQEGGCLAWGGSVHLSPADDILIRAERELDLDSEGQMVASVLSKKIAAGSSHVLIDIPVGPTAKVRSDEAANLLSRLLINTGAALGLKVEVICTDGTQPVGHGIGPALEAVDIIKVLKNDIDAPQDLKERALLLAGKILEMAGLAPAGEGWGKACKTLENGTAWQKFHRICNMQGGFKQPPTAHYQYSWSSETSGKVTEIDNRHLAKLAKLAGAPEDLAAGVTLDVKLGHTVLQGDTLLMIHAESPGALNYAIEFLQDHKDMIRIQA</sequence>
<dbReference type="SUPFAM" id="SSF47648">
    <property type="entry name" value="Nucleoside phosphorylase/phosphoribosyltransferase N-terminal domain"/>
    <property type="match status" value="1"/>
</dbReference>
<reference evidence="6" key="1">
    <citation type="submission" date="2017-02" db="EMBL/GenBank/DDBJ databases">
        <title>Draft Genome Sequence of the Salt Water Bacterium Oceanospirillum linum ATCC 11336.</title>
        <authorList>
            <person name="Trachtenberg A.M."/>
            <person name="Carney J.G."/>
            <person name="Linnane J.D."/>
            <person name="Rheaume B.A."/>
            <person name="Pitts N.L."/>
            <person name="Mykles D.L."/>
            <person name="Maclea K.S."/>
        </authorList>
    </citation>
    <scope>NUCLEOTIDE SEQUENCE [LARGE SCALE GENOMIC DNA]</scope>
    <source>
        <strain evidence="6">ATCC 11336</strain>
    </source>
</reference>
<dbReference type="PANTHER" id="PTHR10515">
    <property type="entry name" value="THYMIDINE PHOSPHORYLASE"/>
    <property type="match status" value="1"/>
</dbReference>
<dbReference type="GO" id="GO:0009032">
    <property type="term" value="F:thymidine phosphorylase activity"/>
    <property type="evidence" value="ECO:0007669"/>
    <property type="project" value="UniProtKB-UniRule"/>
</dbReference>
<dbReference type="SUPFAM" id="SSF52418">
    <property type="entry name" value="Nucleoside phosphorylase/phosphoribosyltransferase catalytic domain"/>
    <property type="match status" value="1"/>
</dbReference>
<evidence type="ECO:0000313" key="6">
    <source>
        <dbReference type="EMBL" id="OOV88049.1"/>
    </source>
</evidence>
<evidence type="ECO:0000256" key="1">
    <source>
        <dbReference type="ARBA" id="ARBA00022676"/>
    </source>
</evidence>
<dbReference type="Gene3D" id="3.90.1170.30">
    <property type="entry name" value="Pyrimidine nucleoside phosphorylase-like, C-terminal domain"/>
    <property type="match status" value="1"/>
</dbReference>
<organism evidence="6 7">
    <name type="scientific">Oceanospirillum linum</name>
    <dbReference type="NCBI Taxonomy" id="966"/>
    <lineage>
        <taxon>Bacteria</taxon>
        <taxon>Pseudomonadati</taxon>
        <taxon>Pseudomonadota</taxon>
        <taxon>Gammaproteobacteria</taxon>
        <taxon>Oceanospirillales</taxon>
        <taxon>Oceanospirillaceae</taxon>
        <taxon>Oceanospirillum</taxon>
    </lineage>
</organism>
<dbReference type="InterPro" id="IPR035902">
    <property type="entry name" value="Nuc_phospho_transferase"/>
</dbReference>
<dbReference type="InterPro" id="IPR013102">
    <property type="entry name" value="PYNP_C"/>
</dbReference>
<protein>
    <recommendedName>
        <fullName evidence="4">Putative thymidine phosphorylase</fullName>
        <ecNumber evidence="4">2.4.2.4</ecNumber>
    </recommendedName>
    <alternativeName>
        <fullName evidence="4">TdRPase</fullName>
    </alternativeName>
</protein>
<evidence type="ECO:0000313" key="7">
    <source>
        <dbReference type="Proteomes" id="UP000190064"/>
    </source>
</evidence>
<dbReference type="Gene3D" id="3.40.1030.10">
    <property type="entry name" value="Nucleoside phosphorylase/phosphoribosyltransferase catalytic domain"/>
    <property type="match status" value="1"/>
</dbReference>
<accession>A0A1T1HDW6</accession>
<dbReference type="InterPro" id="IPR017459">
    <property type="entry name" value="Glycosyl_Trfase_fam3_N_dom"/>
</dbReference>
<dbReference type="SMART" id="SM00941">
    <property type="entry name" value="PYNP_C"/>
    <property type="match status" value="1"/>
</dbReference>
<evidence type="ECO:0000256" key="4">
    <source>
        <dbReference type="HAMAP-Rule" id="MF_00703"/>
    </source>
</evidence>
<dbReference type="Gene3D" id="2.40.40.20">
    <property type="match status" value="1"/>
</dbReference>
<dbReference type="GO" id="GO:0006213">
    <property type="term" value="P:pyrimidine nucleoside metabolic process"/>
    <property type="evidence" value="ECO:0007669"/>
    <property type="project" value="InterPro"/>
</dbReference>
<dbReference type="InterPro" id="IPR028579">
    <property type="entry name" value="Thym_Pase_Put"/>
</dbReference>
<comment type="similarity">
    <text evidence="4">Belongs to the thymidine/pyrimidine-nucleoside phosphorylase family. Type 2 subfamily.</text>
</comment>
<dbReference type="AlphaFoldDB" id="A0A1T1HDW6"/>
<dbReference type="RefSeq" id="WP_077242459.1">
    <property type="nucleotide sequence ID" value="NZ_FXTS01000001.1"/>
</dbReference>
<evidence type="ECO:0000256" key="3">
    <source>
        <dbReference type="ARBA" id="ARBA00048550"/>
    </source>
</evidence>
<dbReference type="Proteomes" id="UP000190064">
    <property type="component" value="Unassembled WGS sequence"/>
</dbReference>
<dbReference type="STRING" id="966.BTA35_0200355"/>
<keyword evidence="7" id="KW-1185">Reference proteome</keyword>
<gene>
    <name evidence="6" type="ORF">BTA35_0200355</name>
</gene>
<dbReference type="InterPro" id="IPR017872">
    <property type="entry name" value="Pyrmidine_PPase_CS"/>
</dbReference>
<name>A0A1T1HDW6_OCELI</name>